<dbReference type="PIRSF" id="PIRSF000858">
    <property type="entry name" value="SCOT-t"/>
    <property type="match status" value="1"/>
</dbReference>
<keyword evidence="2 3" id="KW-0808">Transferase</keyword>
<keyword evidence="3" id="KW-0496">Mitochondrion</keyword>
<dbReference type="GO" id="GO:0008260">
    <property type="term" value="F:succinyl-CoA:3-oxo-acid CoA-transferase activity"/>
    <property type="evidence" value="ECO:0007669"/>
    <property type="project" value="UniProtKB-EC"/>
</dbReference>
<proteinExistence type="inferred from homology"/>
<dbReference type="PANTHER" id="PTHR13707:SF60">
    <property type="entry name" value="ACETATE COA-TRANSFERASE SUBUNIT ALPHA"/>
    <property type="match status" value="1"/>
</dbReference>
<comment type="function">
    <text evidence="3">Key enzyme for ketone body catabolism. Transfers the CoA moiety from succinate to acetoacetate. Formation of the enzyme-CoA intermediate proceeds via an unstable anhydride species formed between the carboxylate groups of the enzyme and substrate.</text>
</comment>
<evidence type="ECO:0000313" key="5">
    <source>
        <dbReference type="EMBL" id="KAK0749787.1"/>
    </source>
</evidence>
<dbReference type="NCBIfam" id="TIGR02428">
    <property type="entry name" value="pcaJ_scoB_fam"/>
    <property type="match status" value="1"/>
</dbReference>
<dbReference type="InterPro" id="IPR012791">
    <property type="entry name" value="3-oxoacid_CoA-transf_B"/>
</dbReference>
<dbReference type="GO" id="GO:0046952">
    <property type="term" value="P:ketone body catabolic process"/>
    <property type="evidence" value="ECO:0007669"/>
    <property type="project" value="InterPro"/>
</dbReference>
<comment type="pathway">
    <text evidence="3">Ketone metabolism; succinyl-CoA degradation; acetoacetyl-CoA from succinyl-CoA: step 1/1.</text>
</comment>
<feature type="active site" description="5-glutamyl coenzyme A thioester intermediate" evidence="4">
    <location>
        <position position="372"/>
    </location>
</feature>
<dbReference type="PANTHER" id="PTHR13707">
    <property type="entry name" value="KETOACID-COENZYME A TRANSFERASE"/>
    <property type="match status" value="1"/>
</dbReference>
<comment type="catalytic activity">
    <reaction evidence="3">
        <text>a 3-oxo acid + succinyl-CoA = a 3-oxoacyl-CoA + succinate</text>
        <dbReference type="Rhea" id="RHEA:24564"/>
        <dbReference type="ChEBI" id="CHEBI:30031"/>
        <dbReference type="ChEBI" id="CHEBI:35973"/>
        <dbReference type="ChEBI" id="CHEBI:57292"/>
        <dbReference type="ChEBI" id="CHEBI:90726"/>
        <dbReference type="EC" id="2.8.3.5"/>
    </reaction>
</comment>
<dbReference type="SUPFAM" id="SSF100950">
    <property type="entry name" value="NagB/RpiA/CoA transferase-like"/>
    <property type="match status" value="2"/>
</dbReference>
<dbReference type="SMART" id="SM00882">
    <property type="entry name" value="CoA_trans"/>
    <property type="match status" value="2"/>
</dbReference>
<dbReference type="Gene3D" id="3.40.1080.10">
    <property type="entry name" value="Glutaconate Coenzyme A-transferase"/>
    <property type="match status" value="2"/>
</dbReference>
<evidence type="ECO:0000256" key="2">
    <source>
        <dbReference type="ARBA" id="ARBA00022679"/>
    </source>
</evidence>
<protein>
    <recommendedName>
        <fullName evidence="3">Succinyl-CoA:3-ketoacid-coenzyme A transferase</fullName>
        <ecNumber evidence="3">2.8.3.5</ecNumber>
    </recommendedName>
</protein>
<sequence length="563" mass="59902">MASVPRVVRRAAPPLLASTKWLAMSCPQARHRGIPTRTGLGIRNFSQSTRHWRSVVPPPVQRGGSKLYATADDAVADIQSGSVVLSAGFGLCGVASTLIAALRRRGPDSLHSLTAVSNNAGAEGRGGLALLTENGQVDRMIMSFLGSNKTLERQYLTGKIAVELCPQGTLAERIRAAGSGIPAFFTPTGGNTLVQQGAIPVRFDADGNVVEYGQPRETRIFGGKPFLLETALHGDVAILRAYKVDKAGNCVFRYTTRSFGPLMAKAARVSIVEAENIVEVGEIDPNEIDLPGIYVDRIVPATESSLVETLKTRAVEDGVGEPKGEAQVRRNRIARRAARELKHGFYVNLGVGIPTLAPSFLPAGHQVWIQSENGILGMGDYPLPDQVDPDIVNAGKETVTLVPGASTFDSSESFSMIRGGHVDVSILGALQVSANGDLANYMIPGKVFKGMGGAMDLVSNPDNTKIVVATEHVAKDGTSKIVQSCSLPLTGARVVSTIITDLVSLAPLERRILLMTLFQCVFEVDRKKGTLTLTEIAPGISVDEVRAKTDATFSVVDNLGVME</sequence>
<accession>A0AA40F219</accession>
<evidence type="ECO:0000256" key="3">
    <source>
        <dbReference type="PIRNR" id="PIRNR000858"/>
    </source>
</evidence>
<dbReference type="NCBIfam" id="TIGR02429">
    <property type="entry name" value="pcaI_scoA_fam"/>
    <property type="match status" value="1"/>
</dbReference>
<dbReference type="InterPro" id="IPR014388">
    <property type="entry name" value="3-oxoacid_CoA-transferase"/>
</dbReference>
<comment type="caution">
    <text evidence="5">The sequence shown here is derived from an EMBL/GenBank/DDBJ whole genome shotgun (WGS) entry which is preliminary data.</text>
</comment>
<evidence type="ECO:0000256" key="4">
    <source>
        <dbReference type="PIRSR" id="PIRSR000858-1"/>
    </source>
</evidence>
<dbReference type="InterPro" id="IPR012792">
    <property type="entry name" value="3-oxoacid_CoA-transf_A"/>
</dbReference>
<dbReference type="Pfam" id="PF01144">
    <property type="entry name" value="CoA_trans"/>
    <property type="match status" value="2"/>
</dbReference>
<evidence type="ECO:0000313" key="6">
    <source>
        <dbReference type="Proteomes" id="UP001172155"/>
    </source>
</evidence>
<keyword evidence="6" id="KW-1185">Reference proteome</keyword>
<dbReference type="EC" id="2.8.3.5" evidence="3"/>
<gene>
    <name evidence="5" type="ORF">B0T18DRAFT_407574</name>
</gene>
<organism evidence="5 6">
    <name type="scientific">Schizothecium vesticola</name>
    <dbReference type="NCBI Taxonomy" id="314040"/>
    <lineage>
        <taxon>Eukaryota</taxon>
        <taxon>Fungi</taxon>
        <taxon>Dikarya</taxon>
        <taxon>Ascomycota</taxon>
        <taxon>Pezizomycotina</taxon>
        <taxon>Sordariomycetes</taxon>
        <taxon>Sordariomycetidae</taxon>
        <taxon>Sordariales</taxon>
        <taxon>Schizotheciaceae</taxon>
        <taxon>Schizothecium</taxon>
    </lineage>
</organism>
<comment type="similarity">
    <text evidence="1 3">Belongs to the 3-oxoacid CoA-transferase family.</text>
</comment>
<dbReference type="EMBL" id="JAUKUD010000003">
    <property type="protein sequence ID" value="KAK0749787.1"/>
    <property type="molecule type" value="Genomic_DNA"/>
</dbReference>
<dbReference type="AlphaFoldDB" id="A0AA40F219"/>
<evidence type="ECO:0000256" key="1">
    <source>
        <dbReference type="ARBA" id="ARBA00007154"/>
    </source>
</evidence>
<dbReference type="InterPro" id="IPR037171">
    <property type="entry name" value="NagB/RpiA_transferase-like"/>
</dbReference>
<name>A0AA40F219_9PEZI</name>
<reference evidence="5" key="1">
    <citation type="submission" date="2023-06" db="EMBL/GenBank/DDBJ databases">
        <title>Genome-scale phylogeny and comparative genomics of the fungal order Sordariales.</title>
        <authorList>
            <consortium name="Lawrence Berkeley National Laboratory"/>
            <person name="Hensen N."/>
            <person name="Bonometti L."/>
            <person name="Westerberg I."/>
            <person name="Brannstrom I.O."/>
            <person name="Guillou S."/>
            <person name="Cros-Aarteil S."/>
            <person name="Calhoun S."/>
            <person name="Haridas S."/>
            <person name="Kuo A."/>
            <person name="Mondo S."/>
            <person name="Pangilinan J."/>
            <person name="Riley R."/>
            <person name="LaButti K."/>
            <person name="Andreopoulos B."/>
            <person name="Lipzen A."/>
            <person name="Chen C."/>
            <person name="Yanf M."/>
            <person name="Daum C."/>
            <person name="Ng V."/>
            <person name="Clum A."/>
            <person name="Steindorff A."/>
            <person name="Ohm R."/>
            <person name="Martin F."/>
            <person name="Silar P."/>
            <person name="Natvig D."/>
            <person name="Lalanne C."/>
            <person name="Gautier V."/>
            <person name="Ament-velasquez S.L."/>
            <person name="Kruys A."/>
            <person name="Hutchinson M.I."/>
            <person name="Powell A.J."/>
            <person name="Barry K."/>
            <person name="Miller A.N."/>
            <person name="Grigoriev I.V."/>
            <person name="Debuchy R."/>
            <person name="Gladieux P."/>
            <person name="Thoren M.H."/>
            <person name="Johannesson H."/>
        </authorList>
    </citation>
    <scope>NUCLEOTIDE SEQUENCE</scope>
    <source>
        <strain evidence="5">SMH3187-1</strain>
    </source>
</reference>
<dbReference type="InterPro" id="IPR004165">
    <property type="entry name" value="CoA_trans_fam_I"/>
</dbReference>
<dbReference type="Proteomes" id="UP001172155">
    <property type="component" value="Unassembled WGS sequence"/>
</dbReference>